<gene>
    <name evidence="1" type="ORF">PGIGA_G00028950</name>
</gene>
<name>A0ACC5WX89_PANGG</name>
<protein>
    <submittedName>
        <fullName evidence="1">Uncharacterized protein</fullName>
    </submittedName>
</protein>
<sequence length="181" mass="20279">MKEIAFVLVYCLLTISLVEGDFSTKAAEHGNGTVIVTTHKPASTKHSGNFTLNSLELEGSMIQRALYVLIGITIIGVLYFLVRAVRLKKSSTPRKKYGLLANYDDTMEMAQLESDEDDNTVYEAKSLRSQFAEFVHLCVYQMSPEGQEDAEAIKWNGPKNDQKDHLTVYSLERWTSGCGVF</sequence>
<comment type="caution">
    <text evidence="1">The sequence shown here is derived from an EMBL/GenBank/DDBJ whole genome shotgun (WGS) entry which is preliminary data.</text>
</comment>
<proteinExistence type="predicted"/>
<accession>A0ACC5WX89</accession>
<keyword evidence="2" id="KW-1185">Reference proteome</keyword>
<dbReference type="EMBL" id="CM040464">
    <property type="protein sequence ID" value="MCI4383654.1"/>
    <property type="molecule type" value="Genomic_DNA"/>
</dbReference>
<dbReference type="Proteomes" id="UP000829447">
    <property type="component" value="Linkage Group LG11"/>
</dbReference>
<evidence type="ECO:0000313" key="2">
    <source>
        <dbReference type="Proteomes" id="UP000829447"/>
    </source>
</evidence>
<reference evidence="1 2" key="1">
    <citation type="journal article" date="2022" name="bioRxiv">
        <title>An ancient truncated duplication of the anti-Mullerian hormone receptor type 2 gene is a potential conserved master sex determinant in the Pangasiidae catfish family.</title>
        <authorList>
            <person name="Wen M."/>
            <person name="Pan Q."/>
            <person name="Jouanno E."/>
            <person name="Montfort J."/>
            <person name="Zahm M."/>
            <person name="Cabau C."/>
            <person name="Klopp C."/>
            <person name="Iampietro C."/>
            <person name="Roques C."/>
            <person name="Bouchez O."/>
            <person name="Castinel A."/>
            <person name="Donnadieu C."/>
            <person name="Parrinello H."/>
            <person name="Poncet C."/>
            <person name="Belmonte E."/>
            <person name="Gautier V."/>
            <person name="Avarre J.-C."/>
            <person name="Dugue R."/>
            <person name="Gustiano R."/>
            <person name="Ha T.T.T."/>
            <person name="Campet M."/>
            <person name="Sriphairoj K."/>
            <person name="Ribolli J."/>
            <person name="de Almeida F.L."/>
            <person name="Desvignes T."/>
            <person name="Postlethwait J.H."/>
            <person name="Bucao C.F."/>
            <person name="Robinson-Rechavi M."/>
            <person name="Bobe J."/>
            <person name="Herpin A."/>
            <person name="Guiguen Y."/>
        </authorList>
    </citation>
    <scope>NUCLEOTIDE SEQUENCE [LARGE SCALE GENOMIC DNA]</scope>
    <source>
        <strain evidence="1">YG-Dec2019</strain>
    </source>
</reference>
<organism evidence="1 2">
    <name type="scientific">Pangasianodon gigas</name>
    <name type="common">Mekong giant catfish</name>
    <name type="synonym">Pangasius gigas</name>
    <dbReference type="NCBI Taxonomy" id="30993"/>
    <lineage>
        <taxon>Eukaryota</taxon>
        <taxon>Metazoa</taxon>
        <taxon>Chordata</taxon>
        <taxon>Craniata</taxon>
        <taxon>Vertebrata</taxon>
        <taxon>Euteleostomi</taxon>
        <taxon>Actinopterygii</taxon>
        <taxon>Neopterygii</taxon>
        <taxon>Teleostei</taxon>
        <taxon>Ostariophysi</taxon>
        <taxon>Siluriformes</taxon>
        <taxon>Pangasiidae</taxon>
        <taxon>Pangasianodon</taxon>
    </lineage>
</organism>
<evidence type="ECO:0000313" key="1">
    <source>
        <dbReference type="EMBL" id="MCI4383654.1"/>
    </source>
</evidence>